<evidence type="ECO:0000313" key="2">
    <source>
        <dbReference type="EMBL" id="MDQ0162251.1"/>
    </source>
</evidence>
<reference evidence="2 3" key="1">
    <citation type="submission" date="2023-07" db="EMBL/GenBank/DDBJ databases">
        <title>Genomic Encyclopedia of Type Strains, Phase IV (KMG-IV): sequencing the most valuable type-strain genomes for metagenomic binning, comparative biology and taxonomic classification.</title>
        <authorList>
            <person name="Goeker M."/>
        </authorList>
    </citation>
    <scope>NUCLEOTIDE SEQUENCE [LARGE SCALE GENOMIC DNA]</scope>
    <source>
        <strain evidence="2 3">DSM 19092</strain>
    </source>
</reference>
<feature type="transmembrane region" description="Helical" evidence="1">
    <location>
        <begin position="67"/>
        <end position="90"/>
    </location>
</feature>
<proteinExistence type="predicted"/>
<feature type="transmembrane region" description="Helical" evidence="1">
    <location>
        <begin position="34"/>
        <end position="55"/>
    </location>
</feature>
<gene>
    <name evidence="2" type="ORF">J2S06_001327</name>
</gene>
<keyword evidence="1" id="KW-0472">Membrane</keyword>
<keyword evidence="1" id="KW-0812">Transmembrane</keyword>
<organism evidence="2 3">
    <name type="scientific">Aeribacillus alveayuensis</name>
    <dbReference type="NCBI Taxonomy" id="279215"/>
    <lineage>
        <taxon>Bacteria</taxon>
        <taxon>Bacillati</taxon>
        <taxon>Bacillota</taxon>
        <taxon>Bacilli</taxon>
        <taxon>Bacillales</taxon>
        <taxon>Bacillaceae</taxon>
        <taxon>Aeribacillus</taxon>
    </lineage>
</organism>
<protein>
    <submittedName>
        <fullName evidence="2">Uncharacterized protein</fullName>
    </submittedName>
</protein>
<name>A0ABT9VMR2_9BACI</name>
<feature type="transmembrane region" description="Helical" evidence="1">
    <location>
        <begin position="7"/>
        <end position="28"/>
    </location>
</feature>
<keyword evidence="1" id="KW-1133">Transmembrane helix</keyword>
<keyword evidence="3" id="KW-1185">Reference proteome</keyword>
<dbReference type="Proteomes" id="UP001225646">
    <property type="component" value="Unassembled WGS sequence"/>
</dbReference>
<evidence type="ECO:0000256" key="1">
    <source>
        <dbReference type="SAM" id="Phobius"/>
    </source>
</evidence>
<dbReference type="EMBL" id="JAUSTR010000003">
    <property type="protein sequence ID" value="MDQ0162251.1"/>
    <property type="molecule type" value="Genomic_DNA"/>
</dbReference>
<comment type="caution">
    <text evidence="2">The sequence shown here is derived from an EMBL/GenBank/DDBJ whole genome shotgun (WGS) entry which is preliminary data.</text>
</comment>
<evidence type="ECO:0000313" key="3">
    <source>
        <dbReference type="Proteomes" id="UP001225646"/>
    </source>
</evidence>
<accession>A0ABT9VMR2</accession>
<sequence length="94" mass="11076">MDITNKFYFLTAAIIFFVNGTCLGYILFMESFGPVYGVVMYYFLSLFGLFCLSILEPPFENMFYVKFIYFGMILTFSLPTYYKFVSVFIIPKFI</sequence>